<gene>
    <name evidence="3" type="ORF">SCL_1245</name>
</gene>
<feature type="region of interest" description="Disordered" evidence="1">
    <location>
        <begin position="1"/>
        <end position="44"/>
    </location>
</feature>
<dbReference type="Pfam" id="PF01713">
    <property type="entry name" value="Smr"/>
    <property type="match status" value="1"/>
</dbReference>
<proteinExistence type="predicted"/>
<dbReference type="GO" id="GO:0004520">
    <property type="term" value="F:DNA endonuclease activity"/>
    <property type="evidence" value="ECO:0007669"/>
    <property type="project" value="TreeGrafter"/>
</dbReference>
<keyword evidence="4" id="KW-1185">Reference proteome</keyword>
<reference evidence="3 4" key="1">
    <citation type="submission" date="2015-05" db="EMBL/GenBank/DDBJ databases">
        <title>Complete genome sequence of a sulfur-oxidizing gammaproteobacterium strain HA5.</title>
        <authorList>
            <person name="Miura A."/>
            <person name="Kojima H."/>
            <person name="Fukui M."/>
        </authorList>
    </citation>
    <scope>NUCLEOTIDE SEQUENCE [LARGE SCALE GENOMIC DNA]</scope>
    <source>
        <strain evidence="3 4">HA5</strain>
    </source>
</reference>
<feature type="domain" description="Smr" evidence="2">
    <location>
        <begin position="97"/>
        <end position="178"/>
    </location>
</feature>
<protein>
    <submittedName>
        <fullName evidence="3">DNA mismatch repair protein MutS</fullName>
    </submittedName>
</protein>
<dbReference type="EMBL" id="AP014879">
    <property type="protein sequence ID" value="BAV33558.1"/>
    <property type="molecule type" value="Genomic_DNA"/>
</dbReference>
<accession>A0A1B4XFH5</accession>
<evidence type="ECO:0000313" key="3">
    <source>
        <dbReference type="EMBL" id="BAV33558.1"/>
    </source>
</evidence>
<name>A0A1B4XFH5_9GAMM</name>
<dbReference type="FunCoup" id="A0A1B4XFH5">
    <property type="interactions" value="33"/>
</dbReference>
<evidence type="ECO:0000256" key="1">
    <source>
        <dbReference type="SAM" id="MobiDB-lite"/>
    </source>
</evidence>
<dbReference type="RefSeq" id="WP_096360397.1">
    <property type="nucleotide sequence ID" value="NZ_AP014879.1"/>
</dbReference>
<dbReference type="SMART" id="SM00463">
    <property type="entry name" value="SMR"/>
    <property type="match status" value="1"/>
</dbReference>
<dbReference type="Gene3D" id="3.30.1370.110">
    <property type="match status" value="1"/>
</dbReference>
<dbReference type="OrthoDB" id="9808881at2"/>
<organism evidence="3 4">
    <name type="scientific">Sulfuricaulis limicola</name>
    <dbReference type="NCBI Taxonomy" id="1620215"/>
    <lineage>
        <taxon>Bacteria</taxon>
        <taxon>Pseudomonadati</taxon>
        <taxon>Pseudomonadota</taxon>
        <taxon>Gammaproteobacteria</taxon>
        <taxon>Acidiferrobacterales</taxon>
        <taxon>Acidiferrobacteraceae</taxon>
        <taxon>Sulfuricaulis</taxon>
    </lineage>
</organism>
<evidence type="ECO:0000259" key="2">
    <source>
        <dbReference type="PROSITE" id="PS50828"/>
    </source>
</evidence>
<dbReference type="InterPro" id="IPR002625">
    <property type="entry name" value="Smr_dom"/>
</dbReference>
<dbReference type="PANTHER" id="PTHR35562:SF2">
    <property type="entry name" value="DNA ENDONUCLEASE SMRA-RELATED"/>
    <property type="match status" value="1"/>
</dbReference>
<dbReference type="KEGG" id="slim:SCL_1245"/>
<dbReference type="InterPro" id="IPR036063">
    <property type="entry name" value="Smr_dom_sf"/>
</dbReference>
<evidence type="ECO:0000313" key="4">
    <source>
        <dbReference type="Proteomes" id="UP000243180"/>
    </source>
</evidence>
<dbReference type="SUPFAM" id="SSF160443">
    <property type="entry name" value="SMR domain-like"/>
    <property type="match status" value="1"/>
</dbReference>
<sequence>MSTDHEDDDERDLFRKAVGKIRPVKQDKVHPHRKRRKPVPDQTLRDQREVMQSLLSDGFEPAEDIETGDETLFVRPGLQHTVIRKLRRGQYAIEAELDLHGATSIQAREAVDSFLKNARDRDKRVVRIIHGKGNTSLGKMPVLKGKVNSWLRQKDEVLAFCSARPNDGGTGAVYVLLKRI</sequence>
<dbReference type="PROSITE" id="PS50828">
    <property type="entry name" value="SMR"/>
    <property type="match status" value="1"/>
</dbReference>
<dbReference type="Proteomes" id="UP000243180">
    <property type="component" value="Chromosome"/>
</dbReference>
<dbReference type="AlphaFoldDB" id="A0A1B4XFH5"/>
<feature type="compositionally biased region" description="Acidic residues" evidence="1">
    <location>
        <begin position="1"/>
        <end position="11"/>
    </location>
</feature>
<dbReference type="InParanoid" id="A0A1B4XFH5"/>
<dbReference type="PANTHER" id="PTHR35562">
    <property type="entry name" value="DNA ENDONUCLEASE SMRA-RELATED"/>
    <property type="match status" value="1"/>
</dbReference>